<sequence length="56" mass="6200">RSADIDLGVVQKHYRNYAGVSCNPDTLYCTLDVTGAVQADVYSSVIYISFLIKLEN</sequence>
<reference evidence="1" key="1">
    <citation type="journal article" date="2014" name="Front. Microbiol.">
        <title>High frequency of phylogenetically diverse reductive dehalogenase-homologous genes in deep subseafloor sedimentary metagenomes.</title>
        <authorList>
            <person name="Kawai M."/>
            <person name="Futagami T."/>
            <person name="Toyoda A."/>
            <person name="Takaki Y."/>
            <person name="Nishi S."/>
            <person name="Hori S."/>
            <person name="Arai W."/>
            <person name="Tsubouchi T."/>
            <person name="Morono Y."/>
            <person name="Uchiyama I."/>
            <person name="Ito T."/>
            <person name="Fujiyama A."/>
            <person name="Inagaki F."/>
            <person name="Takami H."/>
        </authorList>
    </citation>
    <scope>NUCLEOTIDE SEQUENCE</scope>
    <source>
        <strain evidence="1">Expedition CK06-06</strain>
    </source>
</reference>
<proteinExistence type="predicted"/>
<dbReference type="AlphaFoldDB" id="X0Z5U0"/>
<name>X0Z5U0_9ZZZZ</name>
<gene>
    <name evidence="1" type="ORF">S01H1_85960</name>
</gene>
<feature type="non-terminal residue" evidence="1">
    <location>
        <position position="56"/>
    </location>
</feature>
<evidence type="ECO:0000313" key="1">
    <source>
        <dbReference type="EMBL" id="GAG43881.1"/>
    </source>
</evidence>
<accession>X0Z5U0</accession>
<protein>
    <submittedName>
        <fullName evidence="1">Uncharacterized protein</fullName>
    </submittedName>
</protein>
<organism evidence="1">
    <name type="scientific">marine sediment metagenome</name>
    <dbReference type="NCBI Taxonomy" id="412755"/>
    <lineage>
        <taxon>unclassified sequences</taxon>
        <taxon>metagenomes</taxon>
        <taxon>ecological metagenomes</taxon>
    </lineage>
</organism>
<comment type="caution">
    <text evidence="1">The sequence shown here is derived from an EMBL/GenBank/DDBJ whole genome shotgun (WGS) entry which is preliminary data.</text>
</comment>
<dbReference type="EMBL" id="BARS01059273">
    <property type="protein sequence ID" value="GAG43881.1"/>
    <property type="molecule type" value="Genomic_DNA"/>
</dbReference>
<feature type="non-terminal residue" evidence="1">
    <location>
        <position position="1"/>
    </location>
</feature>